<organism evidence="9 10">
    <name type="scientific">Trichogramma kaykai</name>
    <dbReference type="NCBI Taxonomy" id="54128"/>
    <lineage>
        <taxon>Eukaryota</taxon>
        <taxon>Metazoa</taxon>
        <taxon>Ecdysozoa</taxon>
        <taxon>Arthropoda</taxon>
        <taxon>Hexapoda</taxon>
        <taxon>Insecta</taxon>
        <taxon>Pterygota</taxon>
        <taxon>Neoptera</taxon>
        <taxon>Endopterygota</taxon>
        <taxon>Hymenoptera</taxon>
        <taxon>Apocrita</taxon>
        <taxon>Proctotrupomorpha</taxon>
        <taxon>Chalcidoidea</taxon>
        <taxon>Trichogrammatidae</taxon>
        <taxon>Trichogramma</taxon>
    </lineage>
</organism>
<sequence>MFSRFMKFTVSRIQQRALGYVFNGLRRSFGEKLRQKSIGPAPIYIAALWGINKKKDDDKSLTNKELLLAKADALFDQEEYHEIYKLLKGYKENRDVEILWRLSRTLYKMSKLEKKESEAKKLIYEAYDLINLALEIKEDHWAVHKWVAILLNDKTNYEGTKIKIKELNNIKQHMLRASELNPKDATTLYLLGNWCYQVTDLPWFQRKIVSTIFSEPPTSTFEEALQYFEKAEHVDPNFYGHNLLMLGKTYLKLNKKEDAMKYLKLASEYPAKNDDDQEAKQEAQKILNNL</sequence>
<comment type="caution">
    <text evidence="9">The sequence shown here is derived from an EMBL/GenBank/DDBJ whole genome shotgun (WGS) entry which is preliminary data.</text>
</comment>
<evidence type="ECO:0000313" key="10">
    <source>
        <dbReference type="Proteomes" id="UP001627154"/>
    </source>
</evidence>
<dbReference type="SUPFAM" id="SSF48452">
    <property type="entry name" value="TPR-like"/>
    <property type="match status" value="1"/>
</dbReference>
<evidence type="ECO:0000256" key="5">
    <source>
        <dbReference type="ARBA" id="ARBA00022803"/>
    </source>
</evidence>
<comment type="subunit">
    <text evidence="2">Interacts with microtubules.</text>
</comment>
<dbReference type="Pfam" id="PF21033">
    <property type="entry name" value="RMD1-3"/>
    <property type="match status" value="1"/>
</dbReference>
<dbReference type="EMBL" id="JBJJXI010000088">
    <property type="protein sequence ID" value="KAL3394776.1"/>
    <property type="molecule type" value="Genomic_DNA"/>
</dbReference>
<dbReference type="InterPro" id="IPR049039">
    <property type="entry name" value="RMD1-3_a_helical_rpt"/>
</dbReference>
<dbReference type="GO" id="GO:0005856">
    <property type="term" value="C:cytoskeleton"/>
    <property type="evidence" value="ECO:0007669"/>
    <property type="project" value="UniProtKB-SubCell"/>
</dbReference>
<keyword evidence="6" id="KW-0206">Cytoskeleton</keyword>
<evidence type="ECO:0000256" key="2">
    <source>
        <dbReference type="ARBA" id="ARBA00011375"/>
    </source>
</evidence>
<dbReference type="Proteomes" id="UP001627154">
    <property type="component" value="Unassembled WGS sequence"/>
</dbReference>
<gene>
    <name evidence="9" type="ORF">TKK_011057</name>
</gene>
<keyword evidence="10" id="KW-1185">Reference proteome</keyword>
<comment type="subcellular location">
    <subcellularLocation>
        <location evidence="1">Cytoplasm</location>
        <location evidence="1">Cytoskeleton</location>
    </subcellularLocation>
</comment>
<dbReference type="AlphaFoldDB" id="A0ABD2WPA6"/>
<keyword evidence="3" id="KW-0963">Cytoplasm</keyword>
<evidence type="ECO:0000256" key="3">
    <source>
        <dbReference type="ARBA" id="ARBA00022490"/>
    </source>
</evidence>
<evidence type="ECO:0000256" key="4">
    <source>
        <dbReference type="ARBA" id="ARBA00022737"/>
    </source>
</evidence>
<dbReference type="PANTHER" id="PTHR16056:SF16">
    <property type="entry name" value="REGULATOR OF MICROTUBULE DYNAMICS PROTEIN 1"/>
    <property type="match status" value="1"/>
</dbReference>
<dbReference type="Gene3D" id="1.25.40.10">
    <property type="entry name" value="Tetratricopeptide repeat domain"/>
    <property type="match status" value="1"/>
</dbReference>
<evidence type="ECO:0000256" key="6">
    <source>
        <dbReference type="ARBA" id="ARBA00023212"/>
    </source>
</evidence>
<evidence type="ECO:0000256" key="8">
    <source>
        <dbReference type="ARBA" id="ARBA00041958"/>
    </source>
</evidence>
<reference evidence="9 10" key="1">
    <citation type="journal article" date="2024" name="bioRxiv">
        <title>A reference genome for Trichogramma kaykai: A tiny desert-dwelling parasitoid wasp with competing sex-ratio distorters.</title>
        <authorList>
            <person name="Culotta J."/>
            <person name="Lindsey A.R."/>
        </authorList>
    </citation>
    <scope>NUCLEOTIDE SEQUENCE [LARGE SCALE GENOMIC DNA]</scope>
    <source>
        <strain evidence="9 10">KSX58</strain>
    </source>
</reference>
<keyword evidence="4" id="KW-0677">Repeat</keyword>
<dbReference type="PANTHER" id="PTHR16056">
    <property type="entry name" value="REGULATOR OF MICROTUBULE DYNAMICS PROTEIN"/>
    <property type="match status" value="1"/>
</dbReference>
<name>A0ABD2WPA6_9HYME</name>
<dbReference type="InterPro" id="IPR011990">
    <property type="entry name" value="TPR-like_helical_dom_sf"/>
</dbReference>
<evidence type="ECO:0000313" key="9">
    <source>
        <dbReference type="EMBL" id="KAL3394776.1"/>
    </source>
</evidence>
<evidence type="ECO:0000256" key="1">
    <source>
        <dbReference type="ARBA" id="ARBA00004245"/>
    </source>
</evidence>
<keyword evidence="5" id="KW-0802">TPR repeat</keyword>
<accession>A0ABD2WPA6</accession>
<protein>
    <recommendedName>
        <fullName evidence="7">Regulator of microtubule dynamics protein 1</fullName>
    </recommendedName>
    <alternativeName>
        <fullName evidence="8">Protein FAM82B</fullName>
    </alternativeName>
</protein>
<proteinExistence type="predicted"/>
<evidence type="ECO:0000256" key="7">
    <source>
        <dbReference type="ARBA" id="ARBA00039966"/>
    </source>
</evidence>